<reference evidence="9" key="1">
    <citation type="submission" date="2024-03" db="EMBL/GenBank/DDBJ databases">
        <title>Chitinophaga horti sp. nov., isolated from garden soil.</title>
        <authorList>
            <person name="Lee D.S."/>
            <person name="Han D.M."/>
            <person name="Baek J.H."/>
            <person name="Choi D.G."/>
            <person name="Jeon J.H."/>
            <person name="Jeon C.O."/>
        </authorList>
    </citation>
    <scope>NUCLEOTIDE SEQUENCE [LARGE SCALE GENOMIC DNA]</scope>
    <source>
        <strain evidence="9">GPA1</strain>
    </source>
</reference>
<dbReference type="SUPFAM" id="SSF53271">
    <property type="entry name" value="PRTase-like"/>
    <property type="match status" value="1"/>
</dbReference>
<evidence type="ECO:0000256" key="4">
    <source>
        <dbReference type="ARBA" id="ARBA00022679"/>
    </source>
</evidence>
<name>A0ABZ2YLA4_9BACT</name>
<protein>
    <recommendedName>
        <fullName evidence="2 6">Orotate phosphoribosyltransferase</fullName>
        <shortName evidence="6">OPRT</shortName>
        <shortName evidence="6">OPRTase</shortName>
        <ecNumber evidence="2 6">2.4.2.10</ecNumber>
    </recommendedName>
</protein>
<proteinExistence type="inferred from homology"/>
<keyword evidence="6" id="KW-0460">Magnesium</keyword>
<dbReference type="CDD" id="cd06223">
    <property type="entry name" value="PRTases_typeI"/>
    <property type="match status" value="1"/>
</dbReference>
<dbReference type="Pfam" id="PF00156">
    <property type="entry name" value="Pribosyltran"/>
    <property type="match status" value="1"/>
</dbReference>
<evidence type="ECO:0000256" key="6">
    <source>
        <dbReference type="HAMAP-Rule" id="MF_01208"/>
    </source>
</evidence>
<feature type="binding site" evidence="6">
    <location>
        <position position="102"/>
    </location>
    <ligand>
        <name>5-phospho-alpha-D-ribose 1-diphosphate</name>
        <dbReference type="ChEBI" id="CHEBI:58017"/>
        <note>ligand shared between dimeric partners</note>
    </ligand>
</feature>
<dbReference type="HAMAP" id="MF_01208">
    <property type="entry name" value="PyrE"/>
    <property type="match status" value="1"/>
</dbReference>
<sequence>MSNVSEKQVAEKLLQIQAVKLSPAQPFTWASGWKSPIYCDNRKVLSYPYVRDYIKSELSNIVFETWPEAAVIAGVATAGIPHGALVADQLKLPFIYVRSKPKEHGMGNQIEGVLQPGQPVVVVEDLISTGKSSLEAVQAIRAAGGEVIGMVSIFNYGFDVAVKAFEAAGVSFKSLSNYNALIELAVEKGQVGPDEQATLQAWRTAPDVWGK</sequence>
<evidence type="ECO:0000313" key="8">
    <source>
        <dbReference type="EMBL" id="WZN40532.1"/>
    </source>
</evidence>
<evidence type="ECO:0000256" key="1">
    <source>
        <dbReference type="ARBA" id="ARBA00004889"/>
    </source>
</evidence>
<comment type="pathway">
    <text evidence="1 6">Pyrimidine metabolism; UMP biosynthesis via de novo pathway; UMP from orotate: step 1/2.</text>
</comment>
<keyword evidence="3 6" id="KW-0328">Glycosyltransferase</keyword>
<comment type="function">
    <text evidence="6">Catalyzes the transfer of a ribosyl phosphate group from 5-phosphoribose 1-diphosphate to orotate, leading to the formation of orotidine monophosphate (OMP).</text>
</comment>
<evidence type="ECO:0000256" key="3">
    <source>
        <dbReference type="ARBA" id="ARBA00022676"/>
    </source>
</evidence>
<comment type="cofactor">
    <cofactor evidence="6">
        <name>Mg(2+)</name>
        <dbReference type="ChEBI" id="CHEBI:18420"/>
    </cofactor>
</comment>
<dbReference type="InterPro" id="IPR029057">
    <property type="entry name" value="PRTase-like"/>
</dbReference>
<dbReference type="InterPro" id="IPR004467">
    <property type="entry name" value="Or_phspho_trans_dom"/>
</dbReference>
<evidence type="ECO:0000256" key="5">
    <source>
        <dbReference type="ARBA" id="ARBA00022975"/>
    </source>
</evidence>
<evidence type="ECO:0000259" key="7">
    <source>
        <dbReference type="Pfam" id="PF00156"/>
    </source>
</evidence>
<dbReference type="NCBIfam" id="TIGR00336">
    <property type="entry name" value="pyrE"/>
    <property type="match status" value="1"/>
</dbReference>
<feature type="binding site" evidence="6">
    <location>
        <position position="98"/>
    </location>
    <ligand>
        <name>5-phospho-alpha-D-ribose 1-diphosphate</name>
        <dbReference type="ChEBI" id="CHEBI:58017"/>
        <note>ligand shared between dimeric partners</note>
    </ligand>
</feature>
<comment type="subunit">
    <text evidence="6">Homodimer.</text>
</comment>
<dbReference type="Proteomes" id="UP001485459">
    <property type="component" value="Chromosome"/>
</dbReference>
<dbReference type="GO" id="GO:0004588">
    <property type="term" value="F:orotate phosphoribosyltransferase activity"/>
    <property type="evidence" value="ECO:0007669"/>
    <property type="project" value="UniProtKB-EC"/>
</dbReference>
<dbReference type="PANTHER" id="PTHR19278:SF9">
    <property type="entry name" value="URIDINE 5'-MONOPHOSPHATE SYNTHASE"/>
    <property type="match status" value="1"/>
</dbReference>
<feature type="domain" description="Phosphoribosyltransferase" evidence="7">
    <location>
        <begin position="59"/>
        <end position="154"/>
    </location>
</feature>
<dbReference type="InterPro" id="IPR023031">
    <property type="entry name" value="OPRT"/>
</dbReference>
<feature type="binding site" evidence="6">
    <location>
        <position position="104"/>
    </location>
    <ligand>
        <name>5-phospho-alpha-D-ribose 1-diphosphate</name>
        <dbReference type="ChEBI" id="CHEBI:58017"/>
        <note>ligand shared between dimeric partners</note>
    </ligand>
</feature>
<evidence type="ECO:0000256" key="2">
    <source>
        <dbReference type="ARBA" id="ARBA00011971"/>
    </source>
</evidence>
<organism evidence="8 9">
    <name type="scientific">Chitinophaga pollutisoli</name>
    <dbReference type="NCBI Taxonomy" id="3133966"/>
    <lineage>
        <taxon>Bacteria</taxon>
        <taxon>Pseudomonadati</taxon>
        <taxon>Bacteroidota</taxon>
        <taxon>Chitinophagia</taxon>
        <taxon>Chitinophagales</taxon>
        <taxon>Chitinophagaceae</taxon>
        <taxon>Chitinophaga</taxon>
    </lineage>
</organism>
<keyword evidence="5 6" id="KW-0665">Pyrimidine biosynthesis</keyword>
<feature type="binding site" evidence="6">
    <location>
        <position position="128"/>
    </location>
    <ligand>
        <name>orotate</name>
        <dbReference type="ChEBI" id="CHEBI:30839"/>
    </ligand>
</feature>
<evidence type="ECO:0000313" key="9">
    <source>
        <dbReference type="Proteomes" id="UP001485459"/>
    </source>
</evidence>
<dbReference type="InterPro" id="IPR000836">
    <property type="entry name" value="PRTase_dom"/>
</dbReference>
<feature type="binding site" description="in other chain" evidence="6">
    <location>
        <begin position="124"/>
        <end position="132"/>
    </location>
    <ligand>
        <name>5-phospho-alpha-D-ribose 1-diphosphate</name>
        <dbReference type="ChEBI" id="CHEBI:58017"/>
        <note>ligand shared between dimeric partners</note>
    </ligand>
</feature>
<gene>
    <name evidence="6 8" type="primary">pyrE</name>
    <name evidence="8" type="ORF">WJU16_21445</name>
</gene>
<accession>A0ABZ2YLA4</accession>
<comment type="catalytic activity">
    <reaction evidence="6">
        <text>orotidine 5'-phosphate + diphosphate = orotate + 5-phospho-alpha-D-ribose 1-diphosphate</text>
        <dbReference type="Rhea" id="RHEA:10380"/>
        <dbReference type="ChEBI" id="CHEBI:30839"/>
        <dbReference type="ChEBI" id="CHEBI:33019"/>
        <dbReference type="ChEBI" id="CHEBI:57538"/>
        <dbReference type="ChEBI" id="CHEBI:58017"/>
        <dbReference type="EC" id="2.4.2.10"/>
    </reaction>
</comment>
<keyword evidence="9" id="KW-1185">Reference proteome</keyword>
<comment type="caution">
    <text evidence="6">Lacks conserved residue(s) required for the propagation of feature annotation.</text>
</comment>
<dbReference type="RefSeq" id="WP_341835448.1">
    <property type="nucleotide sequence ID" value="NZ_CP149822.1"/>
</dbReference>
<dbReference type="EC" id="2.4.2.10" evidence="2 6"/>
<dbReference type="EMBL" id="CP149822">
    <property type="protein sequence ID" value="WZN40532.1"/>
    <property type="molecule type" value="Genomic_DNA"/>
</dbReference>
<dbReference type="Gene3D" id="3.40.50.2020">
    <property type="match status" value="1"/>
</dbReference>
<comment type="similarity">
    <text evidence="6">Belongs to the purine/pyrimidine phosphoribosyltransferase family. PyrE subfamily.</text>
</comment>
<dbReference type="PANTHER" id="PTHR19278">
    <property type="entry name" value="OROTATE PHOSPHORIBOSYLTRANSFERASE"/>
    <property type="match status" value="1"/>
</dbReference>
<keyword evidence="4 6" id="KW-0808">Transferase</keyword>